<dbReference type="EMBL" id="FPBZ01000019">
    <property type="protein sequence ID" value="SFU72104.1"/>
    <property type="molecule type" value="Genomic_DNA"/>
</dbReference>
<evidence type="ECO:0000313" key="1">
    <source>
        <dbReference type="EMBL" id="SFU72104.1"/>
    </source>
</evidence>
<evidence type="ECO:0000313" key="2">
    <source>
        <dbReference type="Proteomes" id="UP000182649"/>
    </source>
</evidence>
<sequence length="43" mass="5011">MKILYPPELHTVILLQHFVGNQLRLGVIDHAIRFPLPRIPLKI</sequence>
<protein>
    <submittedName>
        <fullName evidence="1">Uncharacterized protein</fullName>
    </submittedName>
</protein>
<dbReference type="Proteomes" id="UP000182649">
    <property type="component" value="Unassembled WGS sequence"/>
</dbReference>
<proteinExistence type="predicted"/>
<organism evidence="1 2">
    <name type="scientific">Nitrosospira multiformis</name>
    <dbReference type="NCBI Taxonomy" id="1231"/>
    <lineage>
        <taxon>Bacteria</taxon>
        <taxon>Pseudomonadati</taxon>
        <taxon>Pseudomonadota</taxon>
        <taxon>Betaproteobacteria</taxon>
        <taxon>Nitrosomonadales</taxon>
        <taxon>Nitrosomonadaceae</taxon>
        <taxon>Nitrosospira</taxon>
    </lineage>
</organism>
<name>A0A1I7IGP0_9PROT</name>
<dbReference type="AlphaFoldDB" id="A0A1I7IGP0"/>
<dbReference type="RefSeq" id="WP_256210544.1">
    <property type="nucleotide sequence ID" value="NZ_FPBZ01000019.1"/>
</dbReference>
<accession>A0A1I7IGP0</accession>
<reference evidence="2" key="1">
    <citation type="submission" date="2016-10" db="EMBL/GenBank/DDBJ databases">
        <authorList>
            <person name="Varghese N."/>
            <person name="Submissions S."/>
        </authorList>
    </citation>
    <scope>NUCLEOTIDE SEQUENCE [LARGE SCALE GENOMIC DNA]</scope>
    <source>
        <strain evidence="2">Nl14</strain>
    </source>
</reference>
<gene>
    <name evidence="1" type="ORF">SAMN05216417_11952</name>
</gene>